<dbReference type="GO" id="GO:0016616">
    <property type="term" value="F:oxidoreductase activity, acting on the CH-OH group of donors, NAD or NADP as acceptor"/>
    <property type="evidence" value="ECO:0007669"/>
    <property type="project" value="InterPro"/>
</dbReference>
<dbReference type="PANTHER" id="PTHR16133:SF0">
    <property type="entry name" value="ZINC_IRON REGULATED TRANSPORTER-RELATED PROTEIN 102B, ISOFORM E"/>
    <property type="match status" value="1"/>
</dbReference>
<evidence type="ECO:0000256" key="6">
    <source>
        <dbReference type="ARBA" id="ARBA00023034"/>
    </source>
</evidence>
<evidence type="ECO:0000259" key="10">
    <source>
        <dbReference type="Pfam" id="PF00725"/>
    </source>
</evidence>
<evidence type="ECO:0000256" key="8">
    <source>
        <dbReference type="SAM" id="MobiDB-lite"/>
    </source>
</evidence>
<evidence type="ECO:0000313" key="13">
    <source>
        <dbReference type="Proteomes" id="UP000068243"/>
    </source>
</evidence>
<evidence type="ECO:0000256" key="4">
    <source>
        <dbReference type="ARBA" id="ARBA00022989"/>
    </source>
</evidence>
<feature type="domain" description="3-hydroxyacyl-CoA dehydrogenase NAD binding" evidence="11">
    <location>
        <begin position="9"/>
        <end position="190"/>
    </location>
</feature>
<dbReference type="OrthoDB" id="2021159at2759"/>
<dbReference type="VEuPathDB" id="FungiDB:ASPNIDRAFT2_1164956"/>
<reference evidence="13" key="1">
    <citation type="journal article" date="2016" name="Genome Announc.">
        <title>Draft genome sequence of Aspergillus niger strain An76.</title>
        <authorList>
            <person name="Gong W."/>
            <person name="Cheng Z."/>
            <person name="Zhang H."/>
            <person name="Liu L."/>
            <person name="Gao P."/>
            <person name="Wang L."/>
        </authorList>
    </citation>
    <scope>NUCLEOTIDE SEQUENCE [LARGE SCALE GENOMIC DNA]</scope>
    <source>
        <strain evidence="13">An76</strain>
    </source>
</reference>
<feature type="transmembrane region" description="Helical" evidence="9">
    <location>
        <begin position="686"/>
        <end position="704"/>
    </location>
</feature>
<keyword evidence="4 9" id="KW-1133">Transmembrane helix</keyword>
<dbReference type="InterPro" id="IPR008927">
    <property type="entry name" value="6-PGluconate_DH-like_C_sf"/>
</dbReference>
<feature type="region of interest" description="Disordered" evidence="8">
    <location>
        <begin position="397"/>
        <end position="416"/>
    </location>
</feature>
<accession>A0A100I4P9</accession>
<evidence type="ECO:0000256" key="2">
    <source>
        <dbReference type="ARBA" id="ARBA00004394"/>
    </source>
</evidence>
<evidence type="ECO:0000256" key="7">
    <source>
        <dbReference type="ARBA" id="ARBA00023136"/>
    </source>
</evidence>
<dbReference type="GO" id="GO:0046873">
    <property type="term" value="F:metal ion transmembrane transporter activity"/>
    <property type="evidence" value="ECO:0007669"/>
    <property type="project" value="InterPro"/>
</dbReference>
<dbReference type="InterPro" id="IPR036291">
    <property type="entry name" value="NAD(P)-bd_dom_sf"/>
</dbReference>
<evidence type="ECO:0000256" key="9">
    <source>
        <dbReference type="SAM" id="Phobius"/>
    </source>
</evidence>
<dbReference type="InterPro" id="IPR013328">
    <property type="entry name" value="6PGD_dom2"/>
</dbReference>
<feature type="transmembrane region" description="Helical" evidence="9">
    <location>
        <begin position="559"/>
        <end position="584"/>
    </location>
</feature>
<keyword evidence="7 9" id="KW-0472">Membrane</keyword>
<feature type="compositionally biased region" description="Polar residues" evidence="8">
    <location>
        <begin position="654"/>
        <end position="667"/>
    </location>
</feature>
<dbReference type="PaxDb" id="5061-CADANGAP00001868"/>
<dbReference type="GO" id="GO:0000139">
    <property type="term" value="C:Golgi membrane"/>
    <property type="evidence" value="ECO:0007669"/>
    <property type="project" value="UniProtKB-SubCell"/>
</dbReference>
<evidence type="ECO:0000259" key="11">
    <source>
        <dbReference type="Pfam" id="PF02737"/>
    </source>
</evidence>
<keyword evidence="3 9" id="KW-0812">Transmembrane</keyword>
<organism evidence="12 13">
    <name type="scientific">Aspergillus niger</name>
    <dbReference type="NCBI Taxonomy" id="5061"/>
    <lineage>
        <taxon>Eukaryota</taxon>
        <taxon>Fungi</taxon>
        <taxon>Dikarya</taxon>
        <taxon>Ascomycota</taxon>
        <taxon>Pezizomycotina</taxon>
        <taxon>Eurotiomycetes</taxon>
        <taxon>Eurotiomycetidae</taxon>
        <taxon>Eurotiales</taxon>
        <taxon>Aspergillaceae</taxon>
        <taxon>Aspergillus</taxon>
        <taxon>Aspergillus subgen. Circumdati</taxon>
    </lineage>
</organism>
<proteinExistence type="predicted"/>
<keyword evidence="6" id="KW-0333">Golgi apparatus</keyword>
<dbReference type="SUPFAM" id="SSF48179">
    <property type="entry name" value="6-phosphogluconate dehydrogenase C-terminal domain-like"/>
    <property type="match status" value="1"/>
</dbReference>
<dbReference type="VEuPathDB" id="FungiDB:An02g04110"/>
<protein>
    <submittedName>
        <fullName evidence="12">Uncharacterized protein</fullName>
    </submittedName>
</protein>
<dbReference type="VEuPathDB" id="FungiDB:ASPNIDRAFT2_1135427"/>
<dbReference type="GO" id="GO:0070403">
    <property type="term" value="F:NAD+ binding"/>
    <property type="evidence" value="ECO:0007669"/>
    <property type="project" value="InterPro"/>
</dbReference>
<dbReference type="Gene3D" id="3.40.50.720">
    <property type="entry name" value="NAD(P)-binding Rossmann-like Domain"/>
    <property type="match status" value="1"/>
</dbReference>
<evidence type="ECO:0000256" key="1">
    <source>
        <dbReference type="ARBA" id="ARBA00004127"/>
    </source>
</evidence>
<feature type="transmembrane region" description="Helical" evidence="9">
    <location>
        <begin position="631"/>
        <end position="649"/>
    </location>
</feature>
<evidence type="ECO:0000256" key="5">
    <source>
        <dbReference type="ARBA" id="ARBA00023002"/>
    </source>
</evidence>
<sequence>MSAYSSQRIALIGLGTIGISMVALHLSRESNIVDVFDTRPDFEEYIHKTLPIYLSELPSTNTDPRSSPESQPSTSLVASLVSFGRLRIHSTLESACASATIVQEQGPENVDWKQTTWARIEAVAPSSAHFWTSTSGIAASIQQAKMQDKSRLLVVHPFNPPNIMPLLEIVPAPKTSAERVEFAREYFSLPGSRHRPVVIRKEIPGFVGNRLAFALLREACYLVQEDVVDAKDLDTILMASLGPRWAGNGVFESYQYGGGEGGISSFLNKLGGTMQTIWDGQGRINVEGDERTEWKEKVIAQVNEAYGTVSAEQIQIKEARLKDIIGIQLKDYSRHGPELRLISSLGMGVLVGTSLIVIIPEGVETLYSANSLSSRKELSSRSTTAVNWQHQAVPVTNFPRTLEGPDSSDVKFTPRSVLSDLPSAPVTVPTTHSTLDQRPRIVGRKDDTSDDHTGEDHDQDNSPHAWIGIALISGFILMYLIDKLPVFASSSKQERIPYHISLDNLGSGLRRNSSPSREGGLLDAGNIPRRSHSFATTTGLVIHAAADGIALGASSSDTGLSFIIFLAIMVHKAPASFGLTSVLLKQGLSSRTARAHLLIFSLAAPVGALMTFLFVQIMGSGSGGDDVGNRWRTGVLLLFSAGTFLYVAMHTMQENSPNSSSRESQVNGYGDHREAPSASDKSMRDLIASVVGMVLPLFLQIGHAH</sequence>
<keyword evidence="5" id="KW-0560">Oxidoreductase</keyword>
<evidence type="ECO:0000313" key="12">
    <source>
        <dbReference type="EMBL" id="GAQ34722.1"/>
    </source>
</evidence>
<dbReference type="Gene3D" id="1.10.1040.10">
    <property type="entry name" value="N-(1-d-carboxylethyl)-l-norvaline Dehydrogenase, domain 2"/>
    <property type="match status" value="1"/>
</dbReference>
<feature type="region of interest" description="Disordered" evidence="8">
    <location>
        <begin position="421"/>
        <end position="460"/>
    </location>
</feature>
<dbReference type="GO" id="GO:0006829">
    <property type="term" value="P:zinc ion transport"/>
    <property type="evidence" value="ECO:0007669"/>
    <property type="project" value="InterPro"/>
</dbReference>
<feature type="compositionally biased region" description="Basic and acidic residues" evidence="8">
    <location>
        <begin position="435"/>
        <end position="460"/>
    </location>
</feature>
<dbReference type="PANTHER" id="PTHR16133">
    <property type="entry name" value="SOLUTE CARRIER FAMILY 39 ZINC TRANSPORTER , MEMBER 9-RELATED"/>
    <property type="match status" value="1"/>
</dbReference>
<dbReference type="Pfam" id="PF02535">
    <property type="entry name" value="Zip"/>
    <property type="match status" value="1"/>
</dbReference>
<dbReference type="InterPro" id="IPR003689">
    <property type="entry name" value="ZIP"/>
</dbReference>
<dbReference type="VEuPathDB" id="FungiDB:An02g04120"/>
<dbReference type="Pfam" id="PF00725">
    <property type="entry name" value="3HCDH"/>
    <property type="match status" value="1"/>
</dbReference>
<dbReference type="InterPro" id="IPR006176">
    <property type="entry name" value="3-OHacyl-CoA_DH_NAD-bd"/>
</dbReference>
<gene>
    <name evidence="12" type="ORF">ABL_00850</name>
</gene>
<dbReference type="VEuPathDB" id="FungiDB:M747DRAFT_292060"/>
<dbReference type="VEuPathDB" id="FungiDB:ATCC64974_62230"/>
<dbReference type="SUPFAM" id="SSF51735">
    <property type="entry name" value="NAD(P)-binding Rossmann-fold domains"/>
    <property type="match status" value="1"/>
</dbReference>
<feature type="region of interest" description="Disordered" evidence="8">
    <location>
        <begin position="654"/>
        <end position="680"/>
    </location>
</feature>
<feature type="transmembrane region" description="Helical" evidence="9">
    <location>
        <begin position="596"/>
        <end position="619"/>
    </location>
</feature>
<dbReference type="InterPro" id="IPR045891">
    <property type="entry name" value="ZIP9"/>
</dbReference>
<dbReference type="GO" id="GO:0006631">
    <property type="term" value="P:fatty acid metabolic process"/>
    <property type="evidence" value="ECO:0007669"/>
    <property type="project" value="InterPro"/>
</dbReference>
<dbReference type="InterPro" id="IPR006108">
    <property type="entry name" value="3HC_DH_C"/>
</dbReference>
<dbReference type="VEuPathDB" id="FungiDB:M747DRAFT_366589"/>
<feature type="domain" description="3-hydroxyacyl-CoA dehydrogenase C-terminal" evidence="10">
    <location>
        <begin position="205"/>
        <end position="257"/>
    </location>
</feature>
<comment type="caution">
    <text evidence="12">The sequence shown here is derived from an EMBL/GenBank/DDBJ whole genome shotgun (WGS) entry which is preliminary data.</text>
</comment>
<comment type="subcellular location">
    <subcellularLocation>
        <location evidence="1">Endomembrane system</location>
        <topology evidence="1">Multi-pass membrane protein</topology>
    </subcellularLocation>
    <subcellularLocation>
        <location evidence="2">Golgi apparatus membrane</location>
    </subcellularLocation>
</comment>
<dbReference type="Proteomes" id="UP000068243">
    <property type="component" value="Unassembled WGS sequence"/>
</dbReference>
<evidence type="ECO:0000256" key="3">
    <source>
        <dbReference type="ARBA" id="ARBA00022692"/>
    </source>
</evidence>
<name>A0A100I4P9_ASPNG</name>
<dbReference type="EMBL" id="BCMY01000001">
    <property type="protein sequence ID" value="GAQ34722.1"/>
    <property type="molecule type" value="Genomic_DNA"/>
</dbReference>
<dbReference type="Pfam" id="PF02737">
    <property type="entry name" value="3HCDH_N"/>
    <property type="match status" value="1"/>
</dbReference>
<dbReference type="AlphaFoldDB" id="A0A100I4P9"/>
<dbReference type="VEuPathDB" id="FungiDB:ATCC64974_62240"/>